<evidence type="ECO:0000256" key="1">
    <source>
        <dbReference type="SAM" id="MobiDB-lite"/>
    </source>
</evidence>
<evidence type="ECO:0000313" key="3">
    <source>
        <dbReference type="Proteomes" id="UP001165092"/>
    </source>
</evidence>
<evidence type="ECO:0000313" key="2">
    <source>
        <dbReference type="EMBL" id="GLU49039.1"/>
    </source>
</evidence>
<comment type="caution">
    <text evidence="2">The sequence shown here is derived from an EMBL/GenBank/DDBJ whole genome shotgun (WGS) entry which is preliminary data.</text>
</comment>
<dbReference type="Proteomes" id="UP001165092">
    <property type="component" value="Unassembled WGS sequence"/>
</dbReference>
<dbReference type="EMBL" id="BSQG01000005">
    <property type="protein sequence ID" value="GLU49039.1"/>
    <property type="molecule type" value="Genomic_DNA"/>
</dbReference>
<organism evidence="2 3">
    <name type="scientific">Nocardiopsis ansamitocini</name>
    <dbReference type="NCBI Taxonomy" id="1670832"/>
    <lineage>
        <taxon>Bacteria</taxon>
        <taxon>Bacillati</taxon>
        <taxon>Actinomycetota</taxon>
        <taxon>Actinomycetes</taxon>
        <taxon>Streptosporangiales</taxon>
        <taxon>Nocardiopsidaceae</taxon>
        <taxon>Nocardiopsis</taxon>
    </lineage>
</organism>
<keyword evidence="3" id="KW-1185">Reference proteome</keyword>
<dbReference type="AlphaFoldDB" id="A0A9W6UJP3"/>
<accession>A0A9W6UJP3</accession>
<proteinExistence type="predicted"/>
<gene>
    <name evidence="2" type="ORF">Nans01_33900</name>
</gene>
<protein>
    <submittedName>
        <fullName evidence="2">Uncharacterized protein</fullName>
    </submittedName>
</protein>
<feature type="compositionally biased region" description="Basic and acidic residues" evidence="1">
    <location>
        <begin position="79"/>
        <end position="93"/>
    </location>
</feature>
<name>A0A9W6UJP3_9ACTN</name>
<reference evidence="2" key="1">
    <citation type="submission" date="2023-02" db="EMBL/GenBank/DDBJ databases">
        <title>Nocardiopsis ansamitocini NBRC 112285.</title>
        <authorList>
            <person name="Ichikawa N."/>
            <person name="Sato H."/>
            <person name="Tonouchi N."/>
        </authorList>
    </citation>
    <scope>NUCLEOTIDE SEQUENCE</scope>
    <source>
        <strain evidence="2">NBRC 112285</strain>
    </source>
</reference>
<feature type="region of interest" description="Disordered" evidence="1">
    <location>
        <begin position="73"/>
        <end position="93"/>
    </location>
</feature>
<sequence>MSAVCTPDSVDGVAAALARVRWDFPAWAITHTPDTDPQRAWSAHRRAPLTRAEHSSGRRRHLHASTLDALLAQLGAEQRALDDHPDSPDRPGR</sequence>